<dbReference type="SUPFAM" id="SSF81606">
    <property type="entry name" value="PP2C-like"/>
    <property type="match status" value="1"/>
</dbReference>
<evidence type="ECO:0000259" key="3">
    <source>
        <dbReference type="PROSITE" id="PS50042"/>
    </source>
</evidence>
<dbReference type="InterPro" id="IPR052016">
    <property type="entry name" value="Bact_Sigma-Reg"/>
</dbReference>
<feature type="domain" description="PPM-type phosphatase" evidence="4">
    <location>
        <begin position="176"/>
        <end position="390"/>
    </location>
</feature>
<gene>
    <name evidence="5" type="ORF">EZJ19_14180</name>
</gene>
<dbReference type="SMART" id="SM00100">
    <property type="entry name" value="cNMP"/>
    <property type="match status" value="1"/>
</dbReference>
<proteinExistence type="predicted"/>
<feature type="compositionally biased region" description="Basic residues" evidence="2">
    <location>
        <begin position="442"/>
        <end position="452"/>
    </location>
</feature>
<dbReference type="InterPro" id="IPR014710">
    <property type="entry name" value="RmlC-like_jellyroll"/>
</dbReference>
<name>A0A4R1B1X1_9PROT</name>
<keyword evidence="1" id="KW-0378">Hydrolase</keyword>
<evidence type="ECO:0000259" key="4">
    <source>
        <dbReference type="PROSITE" id="PS51746"/>
    </source>
</evidence>
<dbReference type="PANTHER" id="PTHR43156">
    <property type="entry name" value="STAGE II SPORULATION PROTEIN E-RELATED"/>
    <property type="match status" value="1"/>
</dbReference>
<dbReference type="Proteomes" id="UP000295443">
    <property type="component" value="Unassembled WGS sequence"/>
</dbReference>
<keyword evidence="6" id="KW-1185">Reference proteome</keyword>
<dbReference type="EMBL" id="SJZB01000049">
    <property type="protein sequence ID" value="TCJ11801.1"/>
    <property type="molecule type" value="Genomic_DNA"/>
</dbReference>
<dbReference type="GO" id="GO:0016791">
    <property type="term" value="F:phosphatase activity"/>
    <property type="evidence" value="ECO:0007669"/>
    <property type="project" value="TreeGrafter"/>
</dbReference>
<reference evidence="5 6" key="1">
    <citation type="submission" date="2019-03" db="EMBL/GenBank/DDBJ databases">
        <title>Genome sequence of Thiobacillaceae bacterium LSR1, a sulfur-oxidizing bacterium isolated from freshwater sediment.</title>
        <authorList>
            <person name="Li S."/>
        </authorList>
    </citation>
    <scope>NUCLEOTIDE SEQUENCE [LARGE SCALE GENOMIC DNA]</scope>
    <source>
        <strain evidence="5 6">LSR1</strain>
    </source>
</reference>
<organism evidence="5 6">
    <name type="scientific">Parasulfuritortus cantonensis</name>
    <dbReference type="NCBI Taxonomy" id="2528202"/>
    <lineage>
        <taxon>Bacteria</taxon>
        <taxon>Pseudomonadati</taxon>
        <taxon>Pseudomonadota</taxon>
        <taxon>Betaproteobacteria</taxon>
        <taxon>Nitrosomonadales</taxon>
        <taxon>Thiobacillaceae</taxon>
        <taxon>Parasulfuritortus</taxon>
    </lineage>
</organism>
<comment type="caution">
    <text evidence="5">The sequence shown here is derived from an EMBL/GenBank/DDBJ whole genome shotgun (WGS) entry which is preliminary data.</text>
</comment>
<dbReference type="InterPro" id="IPR001932">
    <property type="entry name" value="PPM-type_phosphatase-like_dom"/>
</dbReference>
<evidence type="ECO:0000313" key="6">
    <source>
        <dbReference type="Proteomes" id="UP000295443"/>
    </source>
</evidence>
<dbReference type="Pfam" id="PF07228">
    <property type="entry name" value="SpoIIE"/>
    <property type="match status" value="1"/>
</dbReference>
<dbReference type="SUPFAM" id="SSF51206">
    <property type="entry name" value="cAMP-binding domain-like"/>
    <property type="match status" value="1"/>
</dbReference>
<dbReference type="PROSITE" id="PS51746">
    <property type="entry name" value="PPM_2"/>
    <property type="match status" value="1"/>
</dbReference>
<dbReference type="PANTHER" id="PTHR43156:SF2">
    <property type="entry name" value="STAGE II SPORULATION PROTEIN E"/>
    <property type="match status" value="1"/>
</dbReference>
<protein>
    <submittedName>
        <fullName evidence="5">Cyclic nucleotide-binding domain-containing protein</fullName>
    </submittedName>
</protein>
<feature type="compositionally biased region" description="Basic residues" evidence="2">
    <location>
        <begin position="556"/>
        <end position="566"/>
    </location>
</feature>
<dbReference type="Gene3D" id="3.60.40.10">
    <property type="entry name" value="PPM-type phosphatase domain"/>
    <property type="match status" value="1"/>
</dbReference>
<evidence type="ECO:0000313" key="5">
    <source>
        <dbReference type="EMBL" id="TCJ11801.1"/>
    </source>
</evidence>
<feature type="domain" description="Cyclic nucleotide-binding" evidence="3">
    <location>
        <begin position="8"/>
        <end position="126"/>
    </location>
</feature>
<feature type="compositionally biased region" description="Basic and acidic residues" evidence="2">
    <location>
        <begin position="500"/>
        <end position="512"/>
    </location>
</feature>
<feature type="compositionally biased region" description="Basic residues" evidence="2">
    <location>
        <begin position="461"/>
        <end position="476"/>
    </location>
</feature>
<dbReference type="SMART" id="SM00331">
    <property type="entry name" value="PP2C_SIG"/>
    <property type="match status" value="1"/>
</dbReference>
<dbReference type="Gene3D" id="2.60.120.10">
    <property type="entry name" value="Jelly Rolls"/>
    <property type="match status" value="1"/>
</dbReference>
<dbReference type="PROSITE" id="PS50042">
    <property type="entry name" value="CNMP_BINDING_3"/>
    <property type="match status" value="1"/>
</dbReference>
<dbReference type="OrthoDB" id="9802500at2"/>
<feature type="region of interest" description="Disordered" evidence="2">
    <location>
        <begin position="413"/>
        <end position="594"/>
    </location>
</feature>
<evidence type="ECO:0000256" key="1">
    <source>
        <dbReference type="ARBA" id="ARBA00022801"/>
    </source>
</evidence>
<dbReference type="AlphaFoldDB" id="A0A4R1B1X1"/>
<dbReference type="InterPro" id="IPR018490">
    <property type="entry name" value="cNMP-bd_dom_sf"/>
</dbReference>
<dbReference type="CDD" id="cd00038">
    <property type="entry name" value="CAP_ED"/>
    <property type="match status" value="1"/>
</dbReference>
<dbReference type="Pfam" id="PF00027">
    <property type="entry name" value="cNMP_binding"/>
    <property type="match status" value="1"/>
</dbReference>
<sequence length="594" mass="64952">MDCHRIPLFQGVSERRVERVLAAGRHIRLADGERLIEAGRANHYLYILLSGRMAAFLPGDRSRQGMAIEPGEAIGEMSILDGHETSAHVYSIGPSEVLAVHEDDFWRHLAGLPAVMRNLTRLVAQRLRANSERMVRAIEEHLTYENLKKELAAAHDIQMGLLPHHRPLFPRHPQVDVHAHLVPAKEVGGDLYDAFPVDDDHLLIAVGDVSGKGMPAALFMMRTVTLLRAQSGRGVPDAGFLAALNRQLCEGNEADMFVTLYVGILATRTGRLQLFNGGHPPPLLSRAGGPFEAAAGAKGALLGMLPEVRYQGAELQLQPGDRLVLYSDGVTEAENPDHELFGQARMQAALDACPAGAAPADLVAALTAAVTDFAGAADQSDDITVMVLHYLGADAPPERGDCRRGKYGIFTDTHNSRPTVPGGNPDAPCPRPCRPAVVLRPRPGRRCRRRLRQNGQGGCLRGHRRQTGQGRRRHAGPVRQRPEDGFRRLPGRHLQGQHGDVVRPRHGADGRRLRLRPQPGQPEAGRQPGQGHPGLSVRSHRQDQAGRRGGEDPDRHHRRARHPLRRQGRDRLIQAPAGPGRSTPARSFPLTPGR</sequence>
<accession>A0A4R1B1X1</accession>
<evidence type="ECO:0000256" key="2">
    <source>
        <dbReference type="SAM" id="MobiDB-lite"/>
    </source>
</evidence>
<dbReference type="InterPro" id="IPR036457">
    <property type="entry name" value="PPM-type-like_dom_sf"/>
</dbReference>
<dbReference type="InterPro" id="IPR000595">
    <property type="entry name" value="cNMP-bd_dom"/>
</dbReference>
<feature type="compositionally biased region" description="Basic and acidic residues" evidence="2">
    <location>
        <begin position="540"/>
        <end position="555"/>
    </location>
</feature>